<gene>
    <name evidence="2" type="ORF">BD626DRAFT_472695</name>
</gene>
<accession>A0A550CW60</accession>
<dbReference type="EMBL" id="VDMD01000001">
    <property type="protein sequence ID" value="TRM69036.1"/>
    <property type="molecule type" value="Genomic_DNA"/>
</dbReference>
<dbReference type="Proteomes" id="UP000320762">
    <property type="component" value="Unassembled WGS sequence"/>
</dbReference>
<sequence>MASWFSFLRGPKFDEHRARPTTEQVRAVREPKPATGKGAPPRRPSQSEATVPKADERLREKARIVVLEAAHLPQPHATPGPYITVQSANPEHPGVETILRTDVAADGKAWYEGCDVCKDNVVSFTVWHTASDGDPLGESETYTVQELLQRSLGETIDIPIQTKGKGKNRQTYLYIIVDG</sequence>
<organism evidence="2 3">
    <name type="scientific">Schizophyllum amplum</name>
    <dbReference type="NCBI Taxonomy" id="97359"/>
    <lineage>
        <taxon>Eukaryota</taxon>
        <taxon>Fungi</taxon>
        <taxon>Dikarya</taxon>
        <taxon>Basidiomycota</taxon>
        <taxon>Agaricomycotina</taxon>
        <taxon>Agaricomycetes</taxon>
        <taxon>Agaricomycetidae</taxon>
        <taxon>Agaricales</taxon>
        <taxon>Schizophyllaceae</taxon>
        <taxon>Schizophyllum</taxon>
    </lineage>
</organism>
<dbReference type="AlphaFoldDB" id="A0A550CW60"/>
<comment type="caution">
    <text evidence="2">The sequence shown here is derived from an EMBL/GenBank/DDBJ whole genome shotgun (WGS) entry which is preliminary data.</text>
</comment>
<protein>
    <submittedName>
        <fullName evidence="2">Uncharacterized protein</fullName>
    </submittedName>
</protein>
<evidence type="ECO:0000256" key="1">
    <source>
        <dbReference type="SAM" id="MobiDB-lite"/>
    </source>
</evidence>
<evidence type="ECO:0000313" key="3">
    <source>
        <dbReference type="Proteomes" id="UP000320762"/>
    </source>
</evidence>
<reference evidence="2 3" key="1">
    <citation type="journal article" date="2019" name="New Phytol.">
        <title>Comparative genomics reveals unique wood-decay strategies and fruiting body development in the Schizophyllaceae.</title>
        <authorList>
            <person name="Almasi E."/>
            <person name="Sahu N."/>
            <person name="Krizsan K."/>
            <person name="Balint B."/>
            <person name="Kovacs G.M."/>
            <person name="Kiss B."/>
            <person name="Cseklye J."/>
            <person name="Drula E."/>
            <person name="Henrissat B."/>
            <person name="Nagy I."/>
            <person name="Chovatia M."/>
            <person name="Adam C."/>
            <person name="LaButti K."/>
            <person name="Lipzen A."/>
            <person name="Riley R."/>
            <person name="Grigoriev I.V."/>
            <person name="Nagy L.G."/>
        </authorList>
    </citation>
    <scope>NUCLEOTIDE SEQUENCE [LARGE SCALE GENOMIC DNA]</scope>
    <source>
        <strain evidence="2 3">NL-1724</strain>
    </source>
</reference>
<feature type="region of interest" description="Disordered" evidence="1">
    <location>
        <begin position="1"/>
        <end position="53"/>
    </location>
</feature>
<keyword evidence="3" id="KW-1185">Reference proteome</keyword>
<name>A0A550CW60_9AGAR</name>
<dbReference type="OrthoDB" id="3004155at2759"/>
<evidence type="ECO:0000313" key="2">
    <source>
        <dbReference type="EMBL" id="TRM69036.1"/>
    </source>
</evidence>
<proteinExistence type="predicted"/>
<feature type="compositionally biased region" description="Basic and acidic residues" evidence="1">
    <location>
        <begin position="11"/>
        <end position="32"/>
    </location>
</feature>